<comment type="function">
    <text evidence="2">An aminoacyl-tRNA editing enzyme that deacylates mischarged D-aminoacyl-tRNAs. Also deacylates mischarged glycyl-tRNA(Ala), protecting cells against glycine mischarging by AlaRS. Acts via tRNA-based rather than protein-based catalysis; rejects L-amino acids rather than detecting D-amino acids in the active site. By recycling D-aminoacyl-tRNA to D-amino acids and free tRNA molecules, this enzyme counteracts the toxicity associated with the formation of D-aminoacyl-tRNA entities in vivo and helps enforce protein L-homochirality.</text>
</comment>
<accession>A0A1G9XSB9</accession>
<dbReference type="CDD" id="cd00563">
    <property type="entry name" value="Dtyr_deacylase"/>
    <property type="match status" value="1"/>
</dbReference>
<dbReference type="STRING" id="482461.SAMN05216244_3945"/>
<dbReference type="InterPro" id="IPR003732">
    <property type="entry name" value="Daa-tRNA_deacyls_DTD"/>
</dbReference>
<dbReference type="GO" id="GO:0051500">
    <property type="term" value="F:D-tyrosyl-tRNA(Tyr) deacylase activity"/>
    <property type="evidence" value="ECO:0007669"/>
    <property type="project" value="TreeGrafter"/>
</dbReference>
<sequence length="148" mass="16120">MKAVIQRAKQAGVTVEDRTVGKIESGLVVLLGVGHEDTTEDAKYLANKIASLRIFEDDQGKMNLSLKEIGGSVLSISQFTLYADTRKGRRPNFMDAAKPGPAKQLYEAFNQYIEDSGINVETGTFGADMQVHLTNDGPVTLLLDSSDR</sequence>
<dbReference type="AlphaFoldDB" id="A0A1G9XSB9"/>
<dbReference type="FunFam" id="3.50.80.10:FF:000001">
    <property type="entry name" value="D-aminoacyl-tRNA deacylase"/>
    <property type="match status" value="1"/>
</dbReference>
<gene>
    <name evidence="2" type="primary">dtd</name>
    <name evidence="3" type="ORF">SAMN05216244_3945</name>
</gene>
<dbReference type="HAMAP" id="MF_00518">
    <property type="entry name" value="Deacylase_Dtd"/>
    <property type="match status" value="1"/>
</dbReference>
<comment type="catalytic activity">
    <reaction evidence="2">
        <text>a D-aminoacyl-tRNA + H2O = a tRNA + a D-alpha-amino acid + H(+)</text>
        <dbReference type="Rhea" id="RHEA:13953"/>
        <dbReference type="Rhea" id="RHEA-COMP:10123"/>
        <dbReference type="Rhea" id="RHEA-COMP:10124"/>
        <dbReference type="ChEBI" id="CHEBI:15377"/>
        <dbReference type="ChEBI" id="CHEBI:15378"/>
        <dbReference type="ChEBI" id="CHEBI:59871"/>
        <dbReference type="ChEBI" id="CHEBI:78442"/>
        <dbReference type="ChEBI" id="CHEBI:79333"/>
        <dbReference type="EC" id="3.1.1.96"/>
    </reaction>
</comment>
<dbReference type="RefSeq" id="WP_074600916.1">
    <property type="nucleotide sequence ID" value="NZ_FNHF01000007.1"/>
</dbReference>
<dbReference type="GO" id="GO:0106026">
    <property type="term" value="F:Gly-tRNA(Ala) deacylase activity"/>
    <property type="evidence" value="ECO:0007669"/>
    <property type="project" value="UniProtKB-UniRule"/>
</dbReference>
<keyword evidence="2" id="KW-0963">Cytoplasm</keyword>
<comment type="subunit">
    <text evidence="2">Homodimer.</text>
</comment>
<dbReference type="GO" id="GO:0000049">
    <property type="term" value="F:tRNA binding"/>
    <property type="evidence" value="ECO:0007669"/>
    <property type="project" value="UniProtKB-UniRule"/>
</dbReference>
<dbReference type="GO" id="GO:0043908">
    <property type="term" value="F:Ser(Gly)-tRNA(Ala) hydrolase activity"/>
    <property type="evidence" value="ECO:0007669"/>
    <property type="project" value="UniProtKB-UniRule"/>
</dbReference>
<dbReference type="PANTHER" id="PTHR10472:SF5">
    <property type="entry name" value="D-AMINOACYL-TRNA DEACYLASE 1"/>
    <property type="match status" value="1"/>
</dbReference>
<name>A0A1G9XSB9_9BACI</name>
<comment type="catalytic activity">
    <reaction evidence="2">
        <text>glycyl-tRNA(Ala) + H2O = tRNA(Ala) + glycine + H(+)</text>
        <dbReference type="Rhea" id="RHEA:53744"/>
        <dbReference type="Rhea" id="RHEA-COMP:9657"/>
        <dbReference type="Rhea" id="RHEA-COMP:13640"/>
        <dbReference type="ChEBI" id="CHEBI:15377"/>
        <dbReference type="ChEBI" id="CHEBI:15378"/>
        <dbReference type="ChEBI" id="CHEBI:57305"/>
        <dbReference type="ChEBI" id="CHEBI:78442"/>
        <dbReference type="ChEBI" id="CHEBI:78522"/>
    </reaction>
</comment>
<evidence type="ECO:0000313" key="3">
    <source>
        <dbReference type="EMBL" id="SDM99668.1"/>
    </source>
</evidence>
<evidence type="ECO:0000313" key="4">
    <source>
        <dbReference type="Proteomes" id="UP000182347"/>
    </source>
</evidence>
<comment type="domain">
    <text evidence="2">A Gly-cisPro motif from one monomer fits into the active site of the other monomer to allow specific chiral rejection of L-amino acids.</text>
</comment>
<evidence type="ECO:0000256" key="1">
    <source>
        <dbReference type="ARBA" id="ARBA00009673"/>
    </source>
</evidence>
<dbReference type="Proteomes" id="UP000182347">
    <property type="component" value="Unassembled WGS sequence"/>
</dbReference>
<dbReference type="EC" id="3.1.1.96" evidence="2"/>
<keyword evidence="4" id="KW-1185">Reference proteome</keyword>
<dbReference type="OrthoDB" id="9801395at2"/>
<proteinExistence type="inferred from homology"/>
<reference evidence="4" key="1">
    <citation type="submission" date="2016-10" db="EMBL/GenBank/DDBJ databases">
        <authorList>
            <person name="Varghese N."/>
            <person name="Submissions S."/>
        </authorList>
    </citation>
    <scope>NUCLEOTIDE SEQUENCE [LARGE SCALE GENOMIC DNA]</scope>
    <source>
        <strain evidence="4">CGMCC 1.6199</strain>
    </source>
</reference>
<dbReference type="NCBIfam" id="TIGR00256">
    <property type="entry name" value="D-aminoacyl-tRNA deacylase"/>
    <property type="match status" value="1"/>
</dbReference>
<dbReference type="EMBL" id="FNHF01000007">
    <property type="protein sequence ID" value="SDM99668.1"/>
    <property type="molecule type" value="Genomic_DNA"/>
</dbReference>
<dbReference type="Pfam" id="PF02580">
    <property type="entry name" value="Tyr_Deacylase"/>
    <property type="match status" value="1"/>
</dbReference>
<keyword evidence="2" id="KW-0820">tRNA-binding</keyword>
<dbReference type="EC" id="3.1.1.-" evidence="2"/>
<dbReference type="PANTHER" id="PTHR10472">
    <property type="entry name" value="D-TYROSYL-TRNA TYR DEACYLASE"/>
    <property type="match status" value="1"/>
</dbReference>
<comment type="similarity">
    <text evidence="1 2">Belongs to the DTD family.</text>
</comment>
<keyword evidence="2" id="KW-0378">Hydrolase</keyword>
<organism evidence="3 4">
    <name type="scientific">Sediminibacillus halophilus</name>
    <dbReference type="NCBI Taxonomy" id="482461"/>
    <lineage>
        <taxon>Bacteria</taxon>
        <taxon>Bacillati</taxon>
        <taxon>Bacillota</taxon>
        <taxon>Bacilli</taxon>
        <taxon>Bacillales</taxon>
        <taxon>Bacillaceae</taxon>
        <taxon>Sediminibacillus</taxon>
    </lineage>
</organism>
<evidence type="ECO:0000256" key="2">
    <source>
        <dbReference type="HAMAP-Rule" id="MF_00518"/>
    </source>
</evidence>
<protein>
    <recommendedName>
        <fullName evidence="2">D-aminoacyl-tRNA deacylase</fullName>
        <shortName evidence="2">DTD</shortName>
        <ecNumber evidence="2">3.1.1.96</ecNumber>
    </recommendedName>
    <alternativeName>
        <fullName evidence="2">Gly-tRNA(Ala) deacylase</fullName>
        <ecNumber evidence="2">3.1.1.-</ecNumber>
    </alternativeName>
</protein>
<feature type="short sequence motif" description="Gly-cisPro motif, important for rejection of L-amino acids" evidence="2">
    <location>
        <begin position="137"/>
        <end position="138"/>
    </location>
</feature>
<dbReference type="GO" id="GO:0019478">
    <property type="term" value="P:D-amino acid catabolic process"/>
    <property type="evidence" value="ECO:0007669"/>
    <property type="project" value="UniProtKB-UniRule"/>
</dbReference>
<dbReference type="SUPFAM" id="SSF69500">
    <property type="entry name" value="DTD-like"/>
    <property type="match status" value="1"/>
</dbReference>
<keyword evidence="2" id="KW-0694">RNA-binding</keyword>
<comment type="subcellular location">
    <subcellularLocation>
        <location evidence="2">Cytoplasm</location>
    </subcellularLocation>
</comment>
<dbReference type="Gene3D" id="3.50.80.10">
    <property type="entry name" value="D-tyrosyl-tRNA(Tyr) deacylase"/>
    <property type="match status" value="1"/>
</dbReference>
<dbReference type="InterPro" id="IPR023509">
    <property type="entry name" value="DTD-like_sf"/>
</dbReference>
<dbReference type="GO" id="GO:0005737">
    <property type="term" value="C:cytoplasm"/>
    <property type="evidence" value="ECO:0007669"/>
    <property type="project" value="UniProtKB-SubCell"/>
</dbReference>